<dbReference type="Pfam" id="PF05135">
    <property type="entry name" value="Phage_connect_1"/>
    <property type="match status" value="1"/>
</dbReference>
<dbReference type="InterPro" id="IPR006450">
    <property type="entry name" value="Phage_HK97_gp6-like"/>
</dbReference>
<protein>
    <submittedName>
        <fullName evidence="1">Head-tail connector protein</fullName>
    </submittedName>
</protein>
<name>A0ABV7ML71_9HYPH</name>
<dbReference type="NCBIfam" id="TIGR01560">
    <property type="entry name" value="put_DNA_pack"/>
    <property type="match status" value="1"/>
</dbReference>
<dbReference type="Gene3D" id="1.10.3230.30">
    <property type="entry name" value="Phage gp6-like head-tail connector protein"/>
    <property type="match status" value="1"/>
</dbReference>
<dbReference type="InterPro" id="IPR021146">
    <property type="entry name" value="Phage_gp6-like_head-tail"/>
</dbReference>
<evidence type="ECO:0000313" key="2">
    <source>
        <dbReference type="Proteomes" id="UP001595648"/>
    </source>
</evidence>
<dbReference type="EMBL" id="JBHRVD010000001">
    <property type="protein sequence ID" value="MFC3322623.1"/>
    <property type="molecule type" value="Genomic_DNA"/>
</dbReference>
<comment type="caution">
    <text evidence="1">The sequence shown here is derived from an EMBL/GenBank/DDBJ whole genome shotgun (WGS) entry which is preliminary data.</text>
</comment>
<dbReference type="CDD" id="cd08054">
    <property type="entry name" value="gp6"/>
    <property type="match status" value="1"/>
</dbReference>
<proteinExistence type="predicted"/>
<organism evidence="1 2">
    <name type="scientific">Mesorhizobium cantuariense</name>
    <dbReference type="NCBI Taxonomy" id="1300275"/>
    <lineage>
        <taxon>Bacteria</taxon>
        <taxon>Pseudomonadati</taxon>
        <taxon>Pseudomonadota</taxon>
        <taxon>Alphaproteobacteria</taxon>
        <taxon>Hyphomicrobiales</taxon>
        <taxon>Phyllobacteriaceae</taxon>
        <taxon>Mesorhizobium</taxon>
    </lineage>
</organism>
<evidence type="ECO:0000313" key="1">
    <source>
        <dbReference type="EMBL" id="MFC3322623.1"/>
    </source>
</evidence>
<dbReference type="RefSeq" id="WP_378979178.1">
    <property type="nucleotide sequence ID" value="NZ_JBHRVD010000001.1"/>
</dbReference>
<keyword evidence="2" id="KW-1185">Reference proteome</keyword>
<accession>A0ABV7ML71</accession>
<sequence length="95" mass="10552">MSVSLDLLKSQMNLTGTDDDALLLHKIAAAEQWISDQIGKDLAEIDPMPATLTEAVLQLAAAWYEQREAVLIGMGANEVPFGVRDLIRPYREWVL</sequence>
<reference evidence="2" key="1">
    <citation type="journal article" date="2019" name="Int. J. Syst. Evol. Microbiol.">
        <title>The Global Catalogue of Microorganisms (GCM) 10K type strain sequencing project: providing services to taxonomists for standard genome sequencing and annotation.</title>
        <authorList>
            <consortium name="The Broad Institute Genomics Platform"/>
            <consortium name="The Broad Institute Genome Sequencing Center for Infectious Disease"/>
            <person name="Wu L."/>
            <person name="Ma J."/>
        </authorList>
    </citation>
    <scope>NUCLEOTIDE SEQUENCE [LARGE SCALE GENOMIC DNA]</scope>
    <source>
        <strain evidence="2">ICMP 19515</strain>
    </source>
</reference>
<dbReference type="Proteomes" id="UP001595648">
    <property type="component" value="Unassembled WGS sequence"/>
</dbReference>
<gene>
    <name evidence="1" type="ORF">ACFOJ9_12630</name>
</gene>